<reference evidence="1" key="1">
    <citation type="submission" date="2022-02" db="EMBL/GenBank/DDBJ databases">
        <title>Plant Genome Project.</title>
        <authorList>
            <person name="Zhang R.-G."/>
        </authorList>
    </citation>
    <scope>NUCLEOTIDE SEQUENCE</scope>
    <source>
        <strain evidence="1">AT1</strain>
    </source>
</reference>
<accession>A0ACC0M3S9</accession>
<gene>
    <name evidence="1" type="ORF">RHMOL_Rhmol10G0158100</name>
</gene>
<protein>
    <submittedName>
        <fullName evidence="1">Uncharacterized protein</fullName>
    </submittedName>
</protein>
<organism evidence="1 2">
    <name type="scientific">Rhododendron molle</name>
    <name type="common">Chinese azalea</name>
    <name type="synonym">Azalea mollis</name>
    <dbReference type="NCBI Taxonomy" id="49168"/>
    <lineage>
        <taxon>Eukaryota</taxon>
        <taxon>Viridiplantae</taxon>
        <taxon>Streptophyta</taxon>
        <taxon>Embryophyta</taxon>
        <taxon>Tracheophyta</taxon>
        <taxon>Spermatophyta</taxon>
        <taxon>Magnoliopsida</taxon>
        <taxon>eudicotyledons</taxon>
        <taxon>Gunneridae</taxon>
        <taxon>Pentapetalae</taxon>
        <taxon>asterids</taxon>
        <taxon>Ericales</taxon>
        <taxon>Ericaceae</taxon>
        <taxon>Ericoideae</taxon>
        <taxon>Rhodoreae</taxon>
        <taxon>Rhododendron</taxon>
    </lineage>
</organism>
<dbReference type="Proteomes" id="UP001062846">
    <property type="component" value="Chromosome 10"/>
</dbReference>
<proteinExistence type="predicted"/>
<sequence>MRPPRGVRGWVGASPKHIYKKRKRLSMTTNLRLLRLCIHRLEFEFKEVKVGAGTAEVHPHEEEDAVVEDIPNDEVMRPPSVVRGLRRRRGRGQAEAQLHDNAPLDVGGPKDLSLLKSFRKHVAKAILEGEERSTLRLHQHSGLLGS</sequence>
<comment type="caution">
    <text evidence="1">The sequence shown here is derived from an EMBL/GenBank/DDBJ whole genome shotgun (WGS) entry which is preliminary data.</text>
</comment>
<keyword evidence="2" id="KW-1185">Reference proteome</keyword>
<dbReference type="EMBL" id="CM046397">
    <property type="protein sequence ID" value="KAI8535232.1"/>
    <property type="molecule type" value="Genomic_DNA"/>
</dbReference>
<name>A0ACC0M3S9_RHOML</name>
<evidence type="ECO:0000313" key="1">
    <source>
        <dbReference type="EMBL" id="KAI8535232.1"/>
    </source>
</evidence>
<evidence type="ECO:0000313" key="2">
    <source>
        <dbReference type="Proteomes" id="UP001062846"/>
    </source>
</evidence>